<evidence type="ECO:0000313" key="1">
    <source>
        <dbReference type="EMBL" id="MFC4201066.1"/>
    </source>
</evidence>
<dbReference type="GO" id="GO:0016787">
    <property type="term" value="F:hydrolase activity"/>
    <property type="evidence" value="ECO:0007669"/>
    <property type="project" value="UniProtKB-KW"/>
</dbReference>
<evidence type="ECO:0000313" key="2">
    <source>
        <dbReference type="Proteomes" id="UP001595848"/>
    </source>
</evidence>
<dbReference type="Proteomes" id="UP001595848">
    <property type="component" value="Unassembled WGS sequence"/>
</dbReference>
<protein>
    <submittedName>
        <fullName evidence="1">ADP-ribosyl-(Dinitrogen reductase) hydrolase</fullName>
    </submittedName>
</protein>
<accession>A0ABV8NXM5</accession>
<keyword evidence="2" id="KW-1185">Reference proteome</keyword>
<gene>
    <name evidence="1" type="ORF">ACFOY1_08880</name>
</gene>
<dbReference type="EMBL" id="JBHSBV010000003">
    <property type="protein sequence ID" value="MFC4201066.1"/>
    <property type="molecule type" value="Genomic_DNA"/>
</dbReference>
<proteinExistence type="predicted"/>
<comment type="caution">
    <text evidence="1">The sequence shown here is derived from an EMBL/GenBank/DDBJ whole genome shotgun (WGS) entry which is preliminary data.</text>
</comment>
<reference evidence="2" key="1">
    <citation type="journal article" date="2019" name="Int. J. Syst. Evol. Microbiol.">
        <title>The Global Catalogue of Microorganisms (GCM) 10K type strain sequencing project: providing services to taxonomists for standard genome sequencing and annotation.</title>
        <authorList>
            <consortium name="The Broad Institute Genomics Platform"/>
            <consortium name="The Broad Institute Genome Sequencing Center for Infectious Disease"/>
            <person name="Wu L."/>
            <person name="Ma J."/>
        </authorList>
    </citation>
    <scope>NUCLEOTIDE SEQUENCE [LARGE SCALE GENOMIC DNA]</scope>
    <source>
        <strain evidence="2">LMG 24813</strain>
    </source>
</reference>
<organism evidence="1 2">
    <name type="scientific">Candidimonas humi</name>
    <dbReference type="NCBI Taxonomy" id="683355"/>
    <lineage>
        <taxon>Bacteria</taxon>
        <taxon>Pseudomonadati</taxon>
        <taxon>Pseudomonadota</taxon>
        <taxon>Betaproteobacteria</taxon>
        <taxon>Burkholderiales</taxon>
        <taxon>Alcaligenaceae</taxon>
        <taxon>Candidimonas</taxon>
    </lineage>
</organism>
<dbReference type="RefSeq" id="WP_217963592.1">
    <property type="nucleotide sequence ID" value="NZ_JAHTBN010000002.1"/>
</dbReference>
<name>A0ABV8NXM5_9BURK</name>
<sequence>MIPLVISPAIRKKLEEKHKVQELEIRECFLNHDGKYLEDTREDHLTDPPTLWFIGQTYKGRELKVIFVCRDRNIYIKSAYDADSESKRIYTELTAKQQGE</sequence>
<keyword evidence="1" id="KW-0378">Hydrolase</keyword>